<feature type="signal peptide" evidence="5">
    <location>
        <begin position="1"/>
        <end position="28"/>
    </location>
</feature>
<feature type="domain" description="Calcineurin-like phosphoesterase" evidence="6">
    <location>
        <begin position="39"/>
        <end position="275"/>
    </location>
</feature>
<keyword evidence="3 5" id="KW-0732">Signal</keyword>
<proteinExistence type="inferred from homology"/>
<reference evidence="8 9" key="1">
    <citation type="submission" date="2020-01" db="EMBL/GenBank/DDBJ databases">
        <authorList>
            <person name="Gulvik C.A."/>
            <person name="Batra D.G."/>
        </authorList>
    </citation>
    <scope>NUCLEOTIDE SEQUENCE [LARGE SCALE GENOMIC DNA]</scope>
    <source>
        <strain evidence="8 9">W9323</strain>
    </source>
</reference>
<name>A0A7D3XQC3_9BACL</name>
<dbReference type="InterPro" id="IPR041827">
    <property type="entry name" value="CpdB_N"/>
</dbReference>
<dbReference type="AlphaFoldDB" id="A0A7D3XQC3"/>
<dbReference type="SUPFAM" id="SSF55816">
    <property type="entry name" value="5'-nucleotidase (syn. UDP-sugar hydrolase), C-terminal domain"/>
    <property type="match status" value="1"/>
</dbReference>
<dbReference type="SUPFAM" id="SSF56300">
    <property type="entry name" value="Metallo-dependent phosphatases"/>
    <property type="match status" value="1"/>
</dbReference>
<gene>
    <name evidence="8" type="ORF">GXN76_01925</name>
</gene>
<comment type="similarity">
    <text evidence="1 5">Belongs to the 5'-nucleotidase family.</text>
</comment>
<evidence type="ECO:0000256" key="4">
    <source>
        <dbReference type="ARBA" id="ARBA00022741"/>
    </source>
</evidence>
<protein>
    <submittedName>
        <fullName evidence="8">Bifunctional metallophosphatase/5'-nucleotidase</fullName>
    </submittedName>
</protein>
<evidence type="ECO:0000259" key="6">
    <source>
        <dbReference type="Pfam" id="PF00149"/>
    </source>
</evidence>
<dbReference type="PRINTS" id="PR01607">
    <property type="entry name" value="APYRASEFAMLY"/>
</dbReference>
<dbReference type="EMBL" id="CP048104">
    <property type="protein sequence ID" value="QKG83348.1"/>
    <property type="molecule type" value="Genomic_DNA"/>
</dbReference>
<keyword evidence="9" id="KW-1185">Reference proteome</keyword>
<dbReference type="Proteomes" id="UP000503088">
    <property type="component" value="Chromosome"/>
</dbReference>
<dbReference type="GO" id="GO:0046872">
    <property type="term" value="F:metal ion binding"/>
    <property type="evidence" value="ECO:0007669"/>
    <property type="project" value="UniProtKB-KW"/>
</dbReference>
<evidence type="ECO:0000256" key="2">
    <source>
        <dbReference type="ARBA" id="ARBA00022723"/>
    </source>
</evidence>
<evidence type="ECO:0000259" key="7">
    <source>
        <dbReference type="Pfam" id="PF02872"/>
    </source>
</evidence>
<sequence length="564" mass="63572">MVRFRRWLTLSTIICLAVSLVSFPVAEAKPKKSKKTTLTVMSTSDLHGYIMPLNYVDNSPEDHGLAKISTLVKQVRKQNPKALLLDSGDTIQGSPMSYYHAKVNNKPMDPMMKVMNHLGYDAMAIGNHEYNYGRQTFEKAEKEANFPWLAANTLKKNTDQVYTKPYKIFKMPGGVRVGVLGLTTQFVPQWENPDHISHVDFVDVVDTAKKWVPIMKKKEKADVIYVSYHGGLEHKKGPDGSIIPLPETTGENQVYQLATQVPGIDVILAGHMHTPVEDVRVNGVLITEPNKWGTHLSVVDMSLEKKKGKWTVTDKKARLLESSTVEADPKVVKLIQSYEQETQQFLDRPVGEIEGDMTVTDPLYTRSRDTALIEFINKVQMHYSGADISAASLFDNNVRGLPAKVTTRDILGTYIYTNTLQVIRVTGQDIRDALEQSARYFKQNNGNEPIEVNPDYISPKPQHYNYDMWEGIRYTIDVSKPEGKRIVKLTDLNDKPLKMDETFDIALNNYRAGGGGGYTMFQGKPVIKDINMEVSELITDYIKEKGSVKAESDHNWNIIGARLD</sequence>
<dbReference type="CDD" id="cd07410">
    <property type="entry name" value="MPP_CpdB_N"/>
    <property type="match status" value="1"/>
</dbReference>
<dbReference type="PANTHER" id="PTHR11575">
    <property type="entry name" value="5'-NUCLEOTIDASE-RELATED"/>
    <property type="match status" value="1"/>
</dbReference>
<evidence type="ECO:0000313" key="9">
    <source>
        <dbReference type="Proteomes" id="UP000503088"/>
    </source>
</evidence>
<dbReference type="GO" id="GO:0009166">
    <property type="term" value="P:nucleotide catabolic process"/>
    <property type="evidence" value="ECO:0007669"/>
    <property type="project" value="InterPro"/>
</dbReference>
<accession>A0A7D3XQC3</accession>
<evidence type="ECO:0000256" key="1">
    <source>
        <dbReference type="ARBA" id="ARBA00006654"/>
    </source>
</evidence>
<feature type="domain" description="5'-Nucleotidase C-terminal" evidence="7">
    <location>
        <begin position="364"/>
        <end position="522"/>
    </location>
</feature>
<evidence type="ECO:0000256" key="3">
    <source>
        <dbReference type="ARBA" id="ARBA00022729"/>
    </source>
</evidence>
<dbReference type="GO" id="GO:0000166">
    <property type="term" value="F:nucleotide binding"/>
    <property type="evidence" value="ECO:0007669"/>
    <property type="project" value="UniProtKB-KW"/>
</dbReference>
<dbReference type="Pfam" id="PF00149">
    <property type="entry name" value="Metallophos"/>
    <property type="match status" value="1"/>
</dbReference>
<dbReference type="InterPro" id="IPR008334">
    <property type="entry name" value="5'-Nucleotdase_C"/>
</dbReference>
<dbReference type="Gene3D" id="3.60.21.10">
    <property type="match status" value="1"/>
</dbReference>
<organism evidence="8 9">
    <name type="scientific">Kroppenstedtia pulmonis</name>
    <dbReference type="NCBI Taxonomy" id="1380685"/>
    <lineage>
        <taxon>Bacteria</taxon>
        <taxon>Bacillati</taxon>
        <taxon>Bacillota</taxon>
        <taxon>Bacilli</taxon>
        <taxon>Bacillales</taxon>
        <taxon>Thermoactinomycetaceae</taxon>
        <taxon>Kroppenstedtia</taxon>
    </lineage>
</organism>
<dbReference type="InterPro" id="IPR006179">
    <property type="entry name" value="5_nucleotidase/apyrase"/>
</dbReference>
<dbReference type="GO" id="GO:0030288">
    <property type="term" value="C:outer membrane-bounded periplasmic space"/>
    <property type="evidence" value="ECO:0007669"/>
    <property type="project" value="TreeGrafter"/>
</dbReference>
<dbReference type="KEGG" id="kpul:GXN76_01925"/>
<dbReference type="Pfam" id="PF02872">
    <property type="entry name" value="5_nucleotid_C"/>
    <property type="match status" value="1"/>
</dbReference>
<evidence type="ECO:0000313" key="8">
    <source>
        <dbReference type="EMBL" id="QKG83348.1"/>
    </source>
</evidence>
<dbReference type="InterPro" id="IPR036907">
    <property type="entry name" value="5'-Nucleotdase_C_sf"/>
</dbReference>
<feature type="chain" id="PRO_5029033536" evidence="5">
    <location>
        <begin position="29"/>
        <end position="564"/>
    </location>
</feature>
<dbReference type="InterPro" id="IPR029052">
    <property type="entry name" value="Metallo-depent_PP-like"/>
</dbReference>
<dbReference type="Gene3D" id="3.90.780.10">
    <property type="entry name" value="5'-Nucleotidase, C-terminal domain"/>
    <property type="match status" value="1"/>
</dbReference>
<keyword evidence="2" id="KW-0479">Metal-binding</keyword>
<dbReference type="RefSeq" id="WP_173219930.1">
    <property type="nucleotide sequence ID" value="NZ_CP048104.1"/>
</dbReference>
<keyword evidence="5" id="KW-0378">Hydrolase</keyword>
<dbReference type="InterPro" id="IPR004843">
    <property type="entry name" value="Calcineurin-like_PHP"/>
</dbReference>
<dbReference type="GO" id="GO:0016787">
    <property type="term" value="F:hydrolase activity"/>
    <property type="evidence" value="ECO:0007669"/>
    <property type="project" value="UniProtKB-KW"/>
</dbReference>
<keyword evidence="4 5" id="KW-0547">Nucleotide-binding</keyword>
<dbReference type="PANTHER" id="PTHR11575:SF6">
    <property type="entry name" value="2',3'-CYCLIC-NUCLEOTIDE 2'-PHOSPHODIESTERASE_3'-NUCLEOTIDASE"/>
    <property type="match status" value="1"/>
</dbReference>
<evidence type="ECO:0000256" key="5">
    <source>
        <dbReference type="RuleBase" id="RU362119"/>
    </source>
</evidence>